<evidence type="ECO:0000313" key="2">
    <source>
        <dbReference type="Proteomes" id="UP000688137"/>
    </source>
</evidence>
<dbReference type="Proteomes" id="UP000688137">
    <property type="component" value="Unassembled WGS sequence"/>
</dbReference>
<name>A0A8S1JP56_PARPR</name>
<protein>
    <submittedName>
        <fullName evidence="1">Uncharacterized protein</fullName>
    </submittedName>
</protein>
<proteinExistence type="predicted"/>
<keyword evidence="2" id="KW-1185">Reference proteome</keyword>
<dbReference type="AlphaFoldDB" id="A0A8S1JP56"/>
<comment type="caution">
    <text evidence="1">The sequence shown here is derived from an EMBL/GenBank/DDBJ whole genome shotgun (WGS) entry which is preliminary data.</text>
</comment>
<accession>A0A8S1JP56</accession>
<gene>
    <name evidence="1" type="ORF">PPRIM_AZ9-3.1.T0050339</name>
</gene>
<organism evidence="1 2">
    <name type="scientific">Paramecium primaurelia</name>
    <dbReference type="NCBI Taxonomy" id="5886"/>
    <lineage>
        <taxon>Eukaryota</taxon>
        <taxon>Sar</taxon>
        <taxon>Alveolata</taxon>
        <taxon>Ciliophora</taxon>
        <taxon>Intramacronucleata</taxon>
        <taxon>Oligohymenophorea</taxon>
        <taxon>Peniculida</taxon>
        <taxon>Parameciidae</taxon>
        <taxon>Paramecium</taxon>
    </lineage>
</organism>
<dbReference type="EMBL" id="CAJJDM010000002">
    <property type="protein sequence ID" value="CAD8043685.1"/>
    <property type="molecule type" value="Genomic_DNA"/>
</dbReference>
<evidence type="ECO:0000313" key="1">
    <source>
        <dbReference type="EMBL" id="CAD8043685.1"/>
    </source>
</evidence>
<sequence>MPCLLVLILVNNSNKIKIIRNQNTIYQHNTSFIKSPQFVQLQRLQFDLKREFQ</sequence>
<reference evidence="1" key="1">
    <citation type="submission" date="2021-01" db="EMBL/GenBank/DDBJ databases">
        <authorList>
            <consortium name="Genoscope - CEA"/>
            <person name="William W."/>
        </authorList>
    </citation>
    <scope>NUCLEOTIDE SEQUENCE</scope>
</reference>